<organism evidence="2 3">
    <name type="scientific">Oxalicibacterium flavum</name>
    <dbReference type="NCBI Taxonomy" id="179467"/>
    <lineage>
        <taxon>Bacteria</taxon>
        <taxon>Pseudomonadati</taxon>
        <taxon>Pseudomonadota</taxon>
        <taxon>Betaproteobacteria</taxon>
        <taxon>Burkholderiales</taxon>
        <taxon>Oxalobacteraceae</taxon>
        <taxon>Oxalicibacterium</taxon>
    </lineage>
</organism>
<feature type="transmembrane region" description="Helical" evidence="1">
    <location>
        <begin position="61"/>
        <end position="82"/>
    </location>
</feature>
<dbReference type="EMBL" id="BMCG01000003">
    <property type="protein sequence ID" value="GGC09145.1"/>
    <property type="molecule type" value="Genomic_DNA"/>
</dbReference>
<name>A0A8J2UKU8_9BURK</name>
<keyword evidence="1" id="KW-0812">Transmembrane</keyword>
<dbReference type="AlphaFoldDB" id="A0A8J2UKU8"/>
<keyword evidence="3" id="KW-1185">Reference proteome</keyword>
<evidence type="ECO:0000313" key="3">
    <source>
        <dbReference type="Proteomes" id="UP000620266"/>
    </source>
</evidence>
<comment type="caution">
    <text evidence="2">The sequence shown here is derived from an EMBL/GenBank/DDBJ whole genome shotgun (WGS) entry which is preliminary data.</text>
</comment>
<accession>A0A8J2UKU8</accession>
<protein>
    <submittedName>
        <fullName evidence="2">Uncharacterized protein</fullName>
    </submittedName>
</protein>
<sequence>MLFIFTIGSTLYVSNSTNTLLFEAYVELETAKSIEQTTPAINAQRKMLERKIEIATKNKKFFIQGLMLISAISGWLMFYGFLKWHREIQPIQDEIARLQRDKLRIEIDSIMLDRQASLSITDERPTSST</sequence>
<gene>
    <name evidence="2" type="ORF">GCM10007205_17870</name>
</gene>
<evidence type="ECO:0000256" key="1">
    <source>
        <dbReference type="SAM" id="Phobius"/>
    </source>
</evidence>
<reference evidence="2" key="2">
    <citation type="submission" date="2020-09" db="EMBL/GenBank/DDBJ databases">
        <authorList>
            <person name="Sun Q."/>
            <person name="Sedlacek I."/>
        </authorList>
    </citation>
    <scope>NUCLEOTIDE SEQUENCE</scope>
    <source>
        <strain evidence="2">CCM 7086</strain>
    </source>
</reference>
<reference evidence="2" key="1">
    <citation type="journal article" date="2014" name="Int. J. Syst. Evol. Microbiol.">
        <title>Complete genome sequence of Corynebacterium casei LMG S-19264T (=DSM 44701T), isolated from a smear-ripened cheese.</title>
        <authorList>
            <consortium name="US DOE Joint Genome Institute (JGI-PGF)"/>
            <person name="Walter F."/>
            <person name="Albersmeier A."/>
            <person name="Kalinowski J."/>
            <person name="Ruckert C."/>
        </authorList>
    </citation>
    <scope>NUCLEOTIDE SEQUENCE</scope>
    <source>
        <strain evidence="2">CCM 7086</strain>
    </source>
</reference>
<keyword evidence="1" id="KW-1133">Transmembrane helix</keyword>
<evidence type="ECO:0000313" key="2">
    <source>
        <dbReference type="EMBL" id="GGC09145.1"/>
    </source>
</evidence>
<proteinExistence type="predicted"/>
<dbReference type="Proteomes" id="UP000620266">
    <property type="component" value="Unassembled WGS sequence"/>
</dbReference>
<keyword evidence="1" id="KW-0472">Membrane</keyword>